<dbReference type="GO" id="GO:0046872">
    <property type="term" value="F:metal ion binding"/>
    <property type="evidence" value="ECO:0007669"/>
    <property type="project" value="UniProtKB-KW"/>
</dbReference>
<dbReference type="GeneID" id="115827976"/>
<dbReference type="RefSeq" id="XP_030647728.1">
    <property type="nucleotide sequence ID" value="XM_030791868.1"/>
</dbReference>
<comment type="subunit">
    <text evidence="12">Interacts with ISCU and HSPA9 to form an iron-sulfur transfer complex. Interacts with SDHAF1 (via the first LYR motif); the interaction recruits the iron-sulfur transfer complex composed of HSC20, HSPA9 and ISCU and mediates the incorporation of iron-sulfur clusters into SDHB which also interacts with HSC20. Interacts with the cytoplasmic form of ISCU and with CIA complex member CIAO1 (via LYR motif).</text>
</comment>
<evidence type="ECO:0000256" key="4">
    <source>
        <dbReference type="ARBA" id="ARBA00010476"/>
    </source>
</evidence>
<evidence type="ECO:0000313" key="15">
    <source>
        <dbReference type="Proteomes" id="UP000504632"/>
    </source>
</evidence>
<dbReference type="OrthoDB" id="448954at2759"/>
<dbReference type="FunFam" id="1.10.287.110:FF:000042">
    <property type="entry name" value="Iron-sulfur cluster co-chaperone protein HscB, mitochondrial"/>
    <property type="match status" value="1"/>
</dbReference>
<evidence type="ECO:0000256" key="8">
    <source>
        <dbReference type="ARBA" id="ARBA00023186"/>
    </source>
</evidence>
<name>A0A6J2WTY5_CHACN</name>
<dbReference type="AlphaFoldDB" id="A0A6J2WTY5"/>
<dbReference type="GO" id="GO:0051259">
    <property type="term" value="P:protein complex oligomerization"/>
    <property type="evidence" value="ECO:0007669"/>
    <property type="project" value="InterPro"/>
</dbReference>
<dbReference type="Proteomes" id="UP000504632">
    <property type="component" value="Chromosome 14"/>
</dbReference>
<evidence type="ECO:0000259" key="14">
    <source>
        <dbReference type="PROSITE" id="PS50076"/>
    </source>
</evidence>
<evidence type="ECO:0000256" key="12">
    <source>
        <dbReference type="ARBA" id="ARBA00065697"/>
    </source>
</evidence>
<evidence type="ECO:0000256" key="1">
    <source>
        <dbReference type="ARBA" id="ARBA00004173"/>
    </source>
</evidence>
<proteinExistence type="inferred from homology"/>
<dbReference type="SMART" id="SM00271">
    <property type="entry name" value="DnaJ"/>
    <property type="match status" value="1"/>
</dbReference>
<dbReference type="GO" id="GO:0001671">
    <property type="term" value="F:ATPase activator activity"/>
    <property type="evidence" value="ECO:0007669"/>
    <property type="project" value="InterPro"/>
</dbReference>
<comment type="function">
    <text evidence="9">Acts as a co-chaperone in iron-sulfur cluster assembly in mitochondria. Required for incorporation of iron-sulfur clusters into SDHB, the iron-sulfur protein subunit of succinate dehydrogenase that is involved in complex II of the mitochondrial electron transport chain. Recruited to SDHB by interaction with SDHAF1 which first binds SDHB and then recruits the iron-sulfur transfer complex formed by HSC20, HSPA9 and ISCU through direct binding to HSC20. Plays an essential role in hematopoiesis.</text>
</comment>
<gene>
    <name evidence="16" type="primary">hscb</name>
</gene>
<evidence type="ECO:0000256" key="13">
    <source>
        <dbReference type="ARBA" id="ARBA00073563"/>
    </source>
</evidence>
<dbReference type="InterPro" id="IPR036869">
    <property type="entry name" value="J_dom_sf"/>
</dbReference>
<evidence type="ECO:0000256" key="7">
    <source>
        <dbReference type="ARBA" id="ARBA00023128"/>
    </source>
</evidence>
<keyword evidence="5" id="KW-0963">Cytoplasm</keyword>
<dbReference type="GO" id="GO:0051087">
    <property type="term" value="F:protein-folding chaperone binding"/>
    <property type="evidence" value="ECO:0007669"/>
    <property type="project" value="InterPro"/>
</dbReference>
<dbReference type="FunFam" id="1.20.1280.20:FF:000002">
    <property type="entry name" value="HscB mitochondrial iron-sulfur cluster co-chaperone"/>
    <property type="match status" value="1"/>
</dbReference>
<keyword evidence="15" id="KW-1185">Reference proteome</keyword>
<comment type="function">
    <text evidence="10">Acts as a co-chaperone in iron-sulfur cluster assembly in the cytoplasm. Also mediates complex formation between components of the cytosolic iron-sulfur biogenesis pathway and the CIA targeting complex composed of CIAO1, DIPK1B/FAM69B and MMS19 by binding directly to the scaffold protein ISCU and to CIAO1. This facilitates iron-sulfur cluster insertion into a number of cytoplasmic and nuclear proteins including POLD1, ELP3, DPYD and PPAT.</text>
</comment>
<dbReference type="Pfam" id="PF07743">
    <property type="entry name" value="HSCB_C"/>
    <property type="match status" value="1"/>
</dbReference>
<organism evidence="15 16">
    <name type="scientific">Chanos chanos</name>
    <name type="common">Milkfish</name>
    <name type="synonym">Mugil chanos</name>
    <dbReference type="NCBI Taxonomy" id="29144"/>
    <lineage>
        <taxon>Eukaryota</taxon>
        <taxon>Metazoa</taxon>
        <taxon>Chordata</taxon>
        <taxon>Craniata</taxon>
        <taxon>Vertebrata</taxon>
        <taxon>Euteleostomi</taxon>
        <taxon>Actinopterygii</taxon>
        <taxon>Neopterygii</taxon>
        <taxon>Teleostei</taxon>
        <taxon>Ostariophysi</taxon>
        <taxon>Gonorynchiformes</taxon>
        <taxon>Chanidae</taxon>
        <taxon>Chanos</taxon>
    </lineage>
</organism>
<evidence type="ECO:0000256" key="2">
    <source>
        <dbReference type="ARBA" id="ARBA00004496"/>
    </source>
</evidence>
<dbReference type="Gene3D" id="1.10.287.110">
    <property type="entry name" value="DnaJ domain"/>
    <property type="match status" value="1"/>
</dbReference>
<dbReference type="PANTHER" id="PTHR14021:SF15">
    <property type="entry name" value="IRON-SULFUR CLUSTER CO-CHAPERONE PROTEIN HSCB"/>
    <property type="match status" value="1"/>
</dbReference>
<keyword evidence="6" id="KW-0479">Metal-binding</keyword>
<keyword evidence="7" id="KW-0496">Mitochondrion</keyword>
<dbReference type="PANTHER" id="PTHR14021">
    <property type="entry name" value="IRON-SULFUR CLUSTER CO-CHAPERONE PROTEIN HSCB"/>
    <property type="match status" value="1"/>
</dbReference>
<dbReference type="InterPro" id="IPR009073">
    <property type="entry name" value="HscB_oligo_C"/>
</dbReference>
<feature type="domain" description="J" evidence="14">
    <location>
        <begin position="116"/>
        <end position="188"/>
    </location>
</feature>
<dbReference type="InParanoid" id="A0A6J2WTY5"/>
<evidence type="ECO:0000313" key="16">
    <source>
        <dbReference type="RefSeq" id="XP_030647728.1"/>
    </source>
</evidence>
<dbReference type="SUPFAM" id="SSF47144">
    <property type="entry name" value="HSC20 (HSCB), C-terminal oligomerisation domain"/>
    <property type="match status" value="1"/>
</dbReference>
<dbReference type="InterPro" id="IPR001623">
    <property type="entry name" value="DnaJ_domain"/>
</dbReference>
<evidence type="ECO:0000256" key="9">
    <source>
        <dbReference type="ARBA" id="ARBA00054586"/>
    </source>
</evidence>
<dbReference type="InterPro" id="IPR036386">
    <property type="entry name" value="HscB_C_sf"/>
</dbReference>
<dbReference type="NCBIfam" id="TIGR00714">
    <property type="entry name" value="hscB"/>
    <property type="match status" value="1"/>
</dbReference>
<dbReference type="CTD" id="150274"/>
<comment type="pathway">
    <text evidence="3">Cofactor biosynthesis; iron-sulfur cluster biosynthesis.</text>
</comment>
<dbReference type="GO" id="GO:0044571">
    <property type="term" value="P:[2Fe-2S] cluster assembly"/>
    <property type="evidence" value="ECO:0007669"/>
    <property type="project" value="InterPro"/>
</dbReference>
<evidence type="ECO:0000256" key="11">
    <source>
        <dbReference type="ARBA" id="ARBA00065241"/>
    </source>
</evidence>
<accession>A0A6J2WTY5</accession>
<dbReference type="GO" id="GO:0005739">
    <property type="term" value="C:mitochondrion"/>
    <property type="evidence" value="ECO:0007669"/>
    <property type="project" value="UniProtKB-SubCell"/>
</dbReference>
<evidence type="ECO:0000256" key="10">
    <source>
        <dbReference type="ARBA" id="ARBA00058496"/>
    </source>
</evidence>
<sequence>MQALKRLRVLYSCHGLHNAHNCMKGQNLYMVSNCGVTLSKSFTFSSKHTGRHLAVSNLVDGDKVDRTLISSWLWSRNLCTSGKHDHHICWSCGSTSVHLFFCSSCKVIQPPSEKASYFEVMNCEQKFALDTQKLQRRYLELQRTLHPDNFSQKTPREQEYSENQSALVSRAYRTLLKPLSRGLYMLELRGLRLEEGTDAGADPELLLEVMEINEKLAETRSREEVDAIGQSMRERLRDLVEEMNLHLNKGDLQSAKAVLIQMKYFTNIEEKVKEKLTEIL</sequence>
<evidence type="ECO:0000256" key="6">
    <source>
        <dbReference type="ARBA" id="ARBA00022723"/>
    </source>
</evidence>
<evidence type="ECO:0000256" key="3">
    <source>
        <dbReference type="ARBA" id="ARBA00005151"/>
    </source>
</evidence>
<dbReference type="SUPFAM" id="SSF46565">
    <property type="entry name" value="Chaperone J-domain"/>
    <property type="match status" value="1"/>
</dbReference>
<dbReference type="InterPro" id="IPR004640">
    <property type="entry name" value="HscB"/>
</dbReference>
<reference evidence="16" key="1">
    <citation type="submission" date="2025-08" db="UniProtKB">
        <authorList>
            <consortium name="RefSeq"/>
        </authorList>
    </citation>
    <scope>IDENTIFICATION</scope>
</reference>
<evidence type="ECO:0000256" key="5">
    <source>
        <dbReference type="ARBA" id="ARBA00022490"/>
    </source>
</evidence>
<comment type="subcellular location">
    <subcellularLocation>
        <location evidence="2">Cytoplasm</location>
    </subcellularLocation>
    <subcellularLocation>
        <location evidence="1">Mitochondrion</location>
    </subcellularLocation>
</comment>
<keyword evidence="8" id="KW-0143">Chaperone</keyword>
<dbReference type="FunCoup" id="A0A6J2WTY5">
    <property type="interactions" value="1316"/>
</dbReference>
<protein>
    <recommendedName>
        <fullName evidence="13">Iron-sulfur cluster co-chaperone protein HscB</fullName>
    </recommendedName>
</protein>
<dbReference type="Gene3D" id="1.20.1280.20">
    <property type="entry name" value="HscB, C-terminal domain"/>
    <property type="match status" value="1"/>
</dbReference>
<comment type="subunit">
    <text evidence="11">Homodimer. Interacts with ISCU (cytoplasmic form); this interaction stabilizes the (Fe-S) clusters on ISCU. Interacts with the CIA complex member CIAO1 (via LYR motif).</text>
</comment>
<dbReference type="PROSITE" id="PS50076">
    <property type="entry name" value="DNAJ_2"/>
    <property type="match status" value="1"/>
</dbReference>
<comment type="similarity">
    <text evidence="4">Belongs to the HscB family.</text>
</comment>